<dbReference type="InterPro" id="IPR009057">
    <property type="entry name" value="Homeodomain-like_sf"/>
</dbReference>
<dbReference type="PROSITE" id="PS51266">
    <property type="entry name" value="ZF_CHY"/>
    <property type="match status" value="1"/>
</dbReference>
<dbReference type="Proteomes" id="UP000030697">
    <property type="component" value="Unassembled WGS sequence"/>
</dbReference>
<dbReference type="SUPFAM" id="SSF46689">
    <property type="entry name" value="Homeodomain-like"/>
    <property type="match status" value="1"/>
</dbReference>
<protein>
    <submittedName>
        <fullName evidence="9">Uncharacterized protein</fullName>
    </submittedName>
</protein>
<dbReference type="PROSITE" id="PS50090">
    <property type="entry name" value="MYB_LIKE"/>
    <property type="match status" value="1"/>
</dbReference>
<evidence type="ECO:0000313" key="9">
    <source>
        <dbReference type="EMBL" id="EWC76675.1"/>
    </source>
</evidence>
<dbReference type="AlphaFoldDB" id="W7JCT2"/>
<dbReference type="SUPFAM" id="SSF161219">
    <property type="entry name" value="CHY zinc finger-like"/>
    <property type="match status" value="1"/>
</dbReference>
<feature type="domain" description="Myb-like" evidence="7">
    <location>
        <begin position="265"/>
        <end position="317"/>
    </location>
</feature>
<feature type="domain" description="CHY-type" evidence="8">
    <location>
        <begin position="580"/>
        <end position="645"/>
    </location>
</feature>
<evidence type="ECO:0000256" key="3">
    <source>
        <dbReference type="ARBA" id="ARBA00022833"/>
    </source>
</evidence>
<evidence type="ECO:0000259" key="8">
    <source>
        <dbReference type="PROSITE" id="PS51266"/>
    </source>
</evidence>
<dbReference type="InterPro" id="IPR001005">
    <property type="entry name" value="SANT/Myb"/>
</dbReference>
<dbReference type="InterPro" id="IPR037274">
    <property type="entry name" value="Znf_CHY_sf"/>
</dbReference>
<keyword evidence="5" id="KW-0175">Coiled coil</keyword>
<proteinExistence type="predicted"/>
<organism evidence="9 10">
    <name type="scientific">Plasmodium falciparum UGT5.1</name>
    <dbReference type="NCBI Taxonomy" id="1237627"/>
    <lineage>
        <taxon>Eukaryota</taxon>
        <taxon>Sar</taxon>
        <taxon>Alveolata</taxon>
        <taxon>Apicomplexa</taxon>
        <taxon>Aconoidasida</taxon>
        <taxon>Haemosporida</taxon>
        <taxon>Plasmodiidae</taxon>
        <taxon>Plasmodium</taxon>
        <taxon>Plasmodium (Laverania)</taxon>
    </lineage>
</organism>
<name>W7JCT2_PLAFA</name>
<dbReference type="Gene3D" id="1.10.10.60">
    <property type="entry name" value="Homeodomain-like"/>
    <property type="match status" value="1"/>
</dbReference>
<evidence type="ECO:0000256" key="6">
    <source>
        <dbReference type="SAM" id="MobiDB-lite"/>
    </source>
</evidence>
<evidence type="ECO:0000256" key="1">
    <source>
        <dbReference type="ARBA" id="ARBA00022723"/>
    </source>
</evidence>
<dbReference type="GO" id="GO:0008270">
    <property type="term" value="F:zinc ion binding"/>
    <property type="evidence" value="ECO:0007669"/>
    <property type="project" value="UniProtKB-KW"/>
</dbReference>
<sequence>MNDKFNIHKNILNNHIDTYTNNEDSTNKDYDDKQSDSIIKNNYNNRNIYNKFYNNNLNNNYVNYNEKKYMCQSNNIYMKYKKNHFYKNYDDEKLLNRNFKKNSQAYRGYQKVPNYLKESNNLHMQDKSEPFVKEENKNMENEIVNMDKYENDFLKLKEDKMKDTNDLSFKREDNNNNNMDGENIDIKKNMSDKINDKINENINDITNDKINDKINDITNDKINDKINENINDAVNNVVSEDKELNSDKQSDKYISDELKRIKREEEKKKVMNWKSEEQTLLEEGLRIYKNLKNCPEKWTKISAVVKTRTADDCLKRFLYCRAVVLKEKKKLKEVTEQKNEKGKEKEETIIKQGTEDLKNSKNEINNDDIKDDEEHEQDIDSDDMNINNNMNIKGKSLLLNNVHLKNISLYKAVLLKLQLICNRCCNTFDVTSTSKEACQIICTCVNCSNSAVVEVYRNICFMENTCVCILKFNQCSLMDLLTADYSVNCESCGRKNLFKNVTSGKEINVNCQKCFSKLEFKYKDISFDEPINANNESLKKIDDMINKLFTKKKSTKKAVPTASNNLKIEKTKNMIKINNIEVKDGACKHFKKSHRLFKFPCCNKIFPCPTCHDLNSNHECDIAKRVICGFCYREFSDDEVCICQRDKKLKKGGKFWEGGKGCRNAITLSRNDSKKYKLLNRQSVQKKKKK</sequence>
<gene>
    <name evidence="9" type="ORF">C923_02656</name>
</gene>
<dbReference type="InterPro" id="IPR008913">
    <property type="entry name" value="Znf_CHY"/>
</dbReference>
<keyword evidence="1" id="KW-0479">Metal-binding</keyword>
<feature type="compositionally biased region" description="Basic and acidic residues" evidence="6">
    <location>
        <begin position="334"/>
        <end position="361"/>
    </location>
</feature>
<dbReference type="CDD" id="cd00167">
    <property type="entry name" value="SANT"/>
    <property type="match status" value="1"/>
</dbReference>
<keyword evidence="3" id="KW-0862">Zinc</keyword>
<accession>W7JCT2</accession>
<feature type="region of interest" description="Disordered" evidence="6">
    <location>
        <begin position="334"/>
        <end position="381"/>
    </location>
</feature>
<feature type="coiled-coil region" evidence="5">
    <location>
        <begin position="132"/>
        <end position="159"/>
    </location>
</feature>
<evidence type="ECO:0000256" key="5">
    <source>
        <dbReference type="SAM" id="Coils"/>
    </source>
</evidence>
<evidence type="ECO:0000313" key="10">
    <source>
        <dbReference type="Proteomes" id="UP000030697"/>
    </source>
</evidence>
<reference evidence="9 10" key="1">
    <citation type="submission" date="2013-02" db="EMBL/GenBank/DDBJ databases">
        <title>The Genome Sequence of Plasmodium falciparum UGT5.1.</title>
        <authorList>
            <consortium name="The Broad Institute Genome Sequencing Platform"/>
            <consortium name="The Broad Institute Genome Sequencing Center for Infectious Disease"/>
            <person name="Neafsey D."/>
            <person name="Cheeseman I."/>
            <person name="Volkman S."/>
            <person name="Adams J."/>
            <person name="Walker B."/>
            <person name="Young S.K."/>
            <person name="Zeng Q."/>
            <person name="Gargeya S."/>
            <person name="Fitzgerald M."/>
            <person name="Haas B."/>
            <person name="Abouelleil A."/>
            <person name="Alvarado L."/>
            <person name="Arachchi H.M."/>
            <person name="Berlin A.M."/>
            <person name="Chapman S.B."/>
            <person name="Dewar J."/>
            <person name="Goldberg J."/>
            <person name="Griggs A."/>
            <person name="Gujja S."/>
            <person name="Hansen M."/>
            <person name="Howarth C."/>
            <person name="Imamovic A."/>
            <person name="Larimer J."/>
            <person name="McCowan C."/>
            <person name="Murphy C."/>
            <person name="Neiman D."/>
            <person name="Pearson M."/>
            <person name="Priest M."/>
            <person name="Roberts A."/>
            <person name="Saif S."/>
            <person name="Shea T."/>
            <person name="Sisk P."/>
            <person name="Sykes S."/>
            <person name="Wortman J."/>
            <person name="Nusbaum C."/>
            <person name="Birren B."/>
        </authorList>
    </citation>
    <scope>NUCLEOTIDE SEQUENCE [LARGE SCALE GENOMIC DNA]</scope>
    <source>
        <strain evidence="9 10">UGT5.1</strain>
    </source>
</reference>
<evidence type="ECO:0000256" key="4">
    <source>
        <dbReference type="PROSITE-ProRule" id="PRU00601"/>
    </source>
</evidence>
<dbReference type="OrthoDB" id="411372at2759"/>
<feature type="compositionally biased region" description="Acidic residues" evidence="6">
    <location>
        <begin position="365"/>
        <end position="381"/>
    </location>
</feature>
<evidence type="ECO:0000259" key="7">
    <source>
        <dbReference type="PROSITE" id="PS50090"/>
    </source>
</evidence>
<keyword evidence="2 4" id="KW-0863">Zinc-finger</keyword>
<evidence type="ECO:0000256" key="2">
    <source>
        <dbReference type="ARBA" id="ARBA00022771"/>
    </source>
</evidence>
<dbReference type="EMBL" id="KI928444">
    <property type="protein sequence ID" value="EWC76675.1"/>
    <property type="molecule type" value="Genomic_DNA"/>
</dbReference>